<keyword evidence="1" id="KW-0472">Membrane</keyword>
<gene>
    <name evidence="3" type="ORF">SAMN05216490_2184</name>
</gene>
<evidence type="ECO:0000313" key="3">
    <source>
        <dbReference type="EMBL" id="SDS96216.1"/>
    </source>
</evidence>
<dbReference type="PROSITE" id="PS50192">
    <property type="entry name" value="T_SNARE"/>
    <property type="match status" value="1"/>
</dbReference>
<dbReference type="InterPro" id="IPR052336">
    <property type="entry name" value="MlaD_Phospholipid_Transporter"/>
</dbReference>
<dbReference type="Proteomes" id="UP000199679">
    <property type="component" value="Chromosome I"/>
</dbReference>
<reference evidence="3 4" key="1">
    <citation type="submission" date="2016-10" db="EMBL/GenBank/DDBJ databases">
        <authorList>
            <person name="de Groot N.N."/>
        </authorList>
    </citation>
    <scope>NUCLEOTIDE SEQUENCE [LARGE SCALE GENOMIC DNA]</scope>
    <source>
        <strain evidence="3 4">MP1X4</strain>
    </source>
</reference>
<keyword evidence="1" id="KW-1133">Transmembrane helix</keyword>
<dbReference type="RefSeq" id="WP_091372268.1">
    <property type="nucleotide sequence ID" value="NZ_LT629740.1"/>
</dbReference>
<dbReference type="Gene3D" id="1.10.287.950">
    <property type="entry name" value="Methyl-accepting chemotaxis protein"/>
    <property type="match status" value="1"/>
</dbReference>
<organism evidence="3 4">
    <name type="scientific">Mucilaginibacter mallensis</name>
    <dbReference type="NCBI Taxonomy" id="652787"/>
    <lineage>
        <taxon>Bacteria</taxon>
        <taxon>Pseudomonadati</taxon>
        <taxon>Bacteroidota</taxon>
        <taxon>Sphingobacteriia</taxon>
        <taxon>Sphingobacteriales</taxon>
        <taxon>Sphingobacteriaceae</taxon>
        <taxon>Mucilaginibacter</taxon>
    </lineage>
</organism>
<dbReference type="Pfam" id="PF02470">
    <property type="entry name" value="MlaD"/>
    <property type="match status" value="1"/>
</dbReference>
<evidence type="ECO:0000313" key="4">
    <source>
        <dbReference type="Proteomes" id="UP000199679"/>
    </source>
</evidence>
<dbReference type="InterPro" id="IPR000727">
    <property type="entry name" value="T_SNARE_dom"/>
</dbReference>
<sequence length="314" mass="34170">MKISNETKIGVLTAVVITVLILGYSYLSGNDVFSRSNKYYAIYNSVDGLSVSKPVLVNGFQIGRVSSMHLRADGRTVVEFKIDPQYNVPSSTLAQLISTDLLGGKAISFEYGDSKQFAQDKDTLRADIQGSLAESLQPIQMKAERLISKLDSSLAAVNKILNPDFQKNVDRSFNSIANSLQTLEGTTKKIDALVGGQTTHINNIMSNAEVVSDNLKTSTGHLTTVSTNFEKVSDDLANSNIKQTLDNANKTLTDLQATMSKINNGNGSLGLLINDDKMYKNLSDATANLNNLFIDIKAHPKRYVSFSVFGGKKN</sequence>
<evidence type="ECO:0000259" key="2">
    <source>
        <dbReference type="PROSITE" id="PS50192"/>
    </source>
</evidence>
<dbReference type="EMBL" id="LT629740">
    <property type="protein sequence ID" value="SDS96216.1"/>
    <property type="molecule type" value="Genomic_DNA"/>
</dbReference>
<dbReference type="AlphaFoldDB" id="A0A1H1WIS5"/>
<dbReference type="PANTHER" id="PTHR33371:SF4">
    <property type="entry name" value="INTERMEMBRANE PHOSPHOLIPID TRANSPORT SYSTEM BINDING PROTEIN MLAD"/>
    <property type="match status" value="1"/>
</dbReference>
<keyword evidence="4" id="KW-1185">Reference proteome</keyword>
<feature type="transmembrane region" description="Helical" evidence="1">
    <location>
        <begin position="9"/>
        <end position="27"/>
    </location>
</feature>
<dbReference type="PANTHER" id="PTHR33371">
    <property type="entry name" value="INTERMEMBRANE PHOSPHOLIPID TRANSPORT SYSTEM BINDING PROTEIN MLAD-RELATED"/>
    <property type="match status" value="1"/>
</dbReference>
<dbReference type="OrthoDB" id="9769132at2"/>
<dbReference type="STRING" id="652787.SAMN05216490_2184"/>
<proteinExistence type="predicted"/>
<keyword evidence="1" id="KW-0812">Transmembrane</keyword>
<feature type="domain" description="T-SNARE coiled-coil homology" evidence="2">
    <location>
        <begin position="163"/>
        <end position="225"/>
    </location>
</feature>
<evidence type="ECO:0000256" key="1">
    <source>
        <dbReference type="SAM" id="Phobius"/>
    </source>
</evidence>
<protein>
    <submittedName>
        <fullName evidence="3">Phospholipid/cholesterol/gamma-HCH transport system substrate-binding protein</fullName>
    </submittedName>
</protein>
<accession>A0A1H1WIS5</accession>
<name>A0A1H1WIS5_MUCMA</name>
<dbReference type="InterPro" id="IPR003399">
    <property type="entry name" value="Mce/MlaD"/>
</dbReference>